<reference evidence="1 2" key="1">
    <citation type="submission" date="2023-07" db="EMBL/GenBank/DDBJ databases">
        <title>Protaetiibacter sp. nov WY-16 isolated from soil.</title>
        <authorList>
            <person name="Liu B."/>
            <person name="Wan Y."/>
        </authorList>
    </citation>
    <scope>NUCLEOTIDE SEQUENCE [LARGE SCALE GENOMIC DNA]</scope>
    <source>
        <strain evidence="1 2">WY-16</strain>
    </source>
</reference>
<keyword evidence="2" id="KW-1185">Reference proteome</keyword>
<comment type="caution">
    <text evidence="1">The sequence shown here is derived from an EMBL/GenBank/DDBJ whole genome shotgun (WGS) entry which is preliminary data.</text>
</comment>
<organism evidence="1 2">
    <name type="scientific">Antiquaquibacter soli</name>
    <dbReference type="NCBI Taxonomy" id="3064523"/>
    <lineage>
        <taxon>Bacteria</taxon>
        <taxon>Bacillati</taxon>
        <taxon>Actinomycetota</taxon>
        <taxon>Actinomycetes</taxon>
        <taxon>Micrococcales</taxon>
        <taxon>Microbacteriaceae</taxon>
        <taxon>Antiquaquibacter</taxon>
    </lineage>
</organism>
<dbReference type="Proteomes" id="UP001241072">
    <property type="component" value="Unassembled WGS sequence"/>
</dbReference>
<evidence type="ECO:0000313" key="1">
    <source>
        <dbReference type="EMBL" id="MDO7882682.1"/>
    </source>
</evidence>
<accession>A0ABT9BQG7</accession>
<proteinExistence type="predicted"/>
<gene>
    <name evidence="1" type="ORF">Q5716_10645</name>
</gene>
<dbReference type="RefSeq" id="WP_305003115.1">
    <property type="nucleotide sequence ID" value="NZ_JAUQUB010000002.1"/>
</dbReference>
<name>A0ABT9BQG7_9MICO</name>
<sequence length="271" mass="29236">MRRPDRIIVPQYLPPPGLSLVAAAELLGDGKRAMAAQIVDFAVRKVITISRTEKGFRFGLVNADGEGADERSVLAALFGGPRPGAELVISRGRNSGLGALLREPHRAITAALVRDGLATERGFWAKFFTPLKREPVIATPKAYPVVDHLWGIHDYVRLAEKERFALLQSPDGTATRVVDGREMLLLNERLLPYAVLFGLEREWAKAIDTQHQNLTEGLDAIDALELLELAVYGADAVIAIADLASTVDAADTLDGVGAFFGGLGDFLSGLN</sequence>
<protein>
    <submittedName>
        <fullName evidence="1">Uncharacterized protein</fullName>
    </submittedName>
</protein>
<dbReference type="EMBL" id="JAUQUB010000002">
    <property type="protein sequence ID" value="MDO7882682.1"/>
    <property type="molecule type" value="Genomic_DNA"/>
</dbReference>
<evidence type="ECO:0000313" key="2">
    <source>
        <dbReference type="Proteomes" id="UP001241072"/>
    </source>
</evidence>